<comment type="subcellular location">
    <subcellularLocation>
        <location evidence="1">Cell membrane</location>
        <topology evidence="1">Multi-pass membrane protein</topology>
    </subcellularLocation>
</comment>
<dbReference type="EMBL" id="FUYH01000043">
    <property type="protein sequence ID" value="SKB00385.1"/>
    <property type="molecule type" value="Genomic_DNA"/>
</dbReference>
<keyword evidence="2" id="KW-0813">Transport</keyword>
<evidence type="ECO:0000256" key="2">
    <source>
        <dbReference type="ARBA" id="ARBA00022448"/>
    </source>
</evidence>
<feature type="transmembrane region" description="Helical" evidence="9">
    <location>
        <begin position="296"/>
        <end position="321"/>
    </location>
</feature>
<keyword evidence="6 9" id="KW-1133">Transmembrane helix</keyword>
<name>A0A1T4YGM3_9CLOT</name>
<dbReference type="PANTHER" id="PTHR33451:SF3">
    <property type="entry name" value="MALATE-2H(+)_NA(+)-LACTATE ANTIPORTER"/>
    <property type="match status" value="1"/>
</dbReference>
<dbReference type="Proteomes" id="UP000190105">
    <property type="component" value="Unassembled WGS sequence"/>
</dbReference>
<dbReference type="PROSITE" id="PS51257">
    <property type="entry name" value="PROKAR_LIPOPROTEIN"/>
    <property type="match status" value="1"/>
</dbReference>
<evidence type="ECO:0000313" key="12">
    <source>
        <dbReference type="Proteomes" id="UP000190105"/>
    </source>
</evidence>
<evidence type="ECO:0000256" key="8">
    <source>
        <dbReference type="ARBA" id="ARBA00038435"/>
    </source>
</evidence>
<evidence type="ECO:0000256" key="7">
    <source>
        <dbReference type="ARBA" id="ARBA00023136"/>
    </source>
</evidence>
<keyword evidence="12" id="KW-1185">Reference proteome</keyword>
<dbReference type="AlphaFoldDB" id="A0A1T4YGM3"/>
<keyword evidence="5 9" id="KW-0812">Transmembrane</keyword>
<dbReference type="Pfam" id="PF03553">
    <property type="entry name" value="Na_H_antiporter"/>
    <property type="match status" value="1"/>
</dbReference>
<feature type="domain" description="Na+/H+ antiporter NhaC-like C-terminal" evidence="10">
    <location>
        <begin position="156"/>
        <end position="375"/>
    </location>
</feature>
<evidence type="ECO:0000256" key="9">
    <source>
        <dbReference type="SAM" id="Phobius"/>
    </source>
</evidence>
<feature type="transmembrane region" description="Helical" evidence="9">
    <location>
        <begin position="106"/>
        <end position="136"/>
    </location>
</feature>
<dbReference type="InterPro" id="IPR018461">
    <property type="entry name" value="Na/H_Antiport_NhaC-like_C"/>
</dbReference>
<dbReference type="RefSeq" id="WP_179122333.1">
    <property type="nucleotide sequence ID" value="NZ_FUYH01000043.1"/>
</dbReference>
<evidence type="ECO:0000256" key="3">
    <source>
        <dbReference type="ARBA" id="ARBA00022449"/>
    </source>
</evidence>
<keyword evidence="3" id="KW-0050">Antiport</keyword>
<accession>A0A1T4YGM3</accession>
<dbReference type="PANTHER" id="PTHR33451">
    <property type="entry name" value="MALATE-2H(+)/NA(+)-LACTATE ANTIPORTER"/>
    <property type="match status" value="1"/>
</dbReference>
<evidence type="ECO:0000256" key="1">
    <source>
        <dbReference type="ARBA" id="ARBA00004651"/>
    </source>
</evidence>
<dbReference type="GO" id="GO:0015297">
    <property type="term" value="F:antiporter activity"/>
    <property type="evidence" value="ECO:0007669"/>
    <property type="project" value="UniProtKB-KW"/>
</dbReference>
<proteinExistence type="inferred from homology"/>
<protein>
    <submittedName>
        <fullName evidence="11">Transporter, NhaC family</fullName>
    </submittedName>
</protein>
<sequence>MKNTINKTDVTLILTSIFVIIGGCVLSNISLSYGFLLCIFLSFILFIKKGFSFKELFHMITKGLGECKILYLLILLIGATVSIWMSSGIVPSMIYYGFEYLRGVNFLFAAFLIMSISAVFMGTAIGTLSTIGIAVLGIGTGFSIPSNILLGVIVSGAFIADKISPISGLLNLTLSTTNTRYSKALKSMAATLIPAFIITSFLYYLLGIKYSGNIDIFRIREFQHSIKDVFFISPYLLLIPFAIVIMSLFGIKIIYSLLMGLFCGIIISFNLQKFTFIQILKYIIWGYRGNTPSAKLNGILISGGMVSMIEVLLIVMGAIALSSILEGTKVIHFLTDKVISNIKNERELILKTGIISCILTIVTCDQTMGIVLPARDFALENF</sequence>
<organism evidence="11 12">
    <name type="scientific">Caloramator quimbayensis</name>
    <dbReference type="NCBI Taxonomy" id="1147123"/>
    <lineage>
        <taxon>Bacteria</taxon>
        <taxon>Bacillati</taxon>
        <taxon>Bacillota</taxon>
        <taxon>Clostridia</taxon>
        <taxon>Eubacteriales</taxon>
        <taxon>Clostridiaceae</taxon>
        <taxon>Caloramator</taxon>
    </lineage>
</organism>
<evidence type="ECO:0000259" key="10">
    <source>
        <dbReference type="Pfam" id="PF03553"/>
    </source>
</evidence>
<keyword evidence="7 9" id="KW-0472">Membrane</keyword>
<evidence type="ECO:0000313" key="11">
    <source>
        <dbReference type="EMBL" id="SKB00385.1"/>
    </source>
</evidence>
<evidence type="ECO:0000256" key="5">
    <source>
        <dbReference type="ARBA" id="ARBA00022692"/>
    </source>
</evidence>
<evidence type="ECO:0000256" key="6">
    <source>
        <dbReference type="ARBA" id="ARBA00022989"/>
    </source>
</evidence>
<evidence type="ECO:0000256" key="4">
    <source>
        <dbReference type="ARBA" id="ARBA00022475"/>
    </source>
</evidence>
<comment type="similarity">
    <text evidence="8">Belongs to the NhaC Na(+)/H(+) (TC 2.A.35) antiporter family.</text>
</comment>
<feature type="transmembrane region" description="Helical" evidence="9">
    <location>
        <begin position="17"/>
        <end position="48"/>
    </location>
</feature>
<dbReference type="GO" id="GO:0005886">
    <property type="term" value="C:plasma membrane"/>
    <property type="evidence" value="ECO:0007669"/>
    <property type="project" value="UniProtKB-SubCell"/>
</dbReference>
<feature type="transmembrane region" description="Helical" evidence="9">
    <location>
        <begin position="188"/>
        <end position="208"/>
    </location>
</feature>
<keyword evidence="4" id="KW-1003">Cell membrane</keyword>
<feature type="transmembrane region" description="Helical" evidence="9">
    <location>
        <begin position="229"/>
        <end position="251"/>
    </location>
</feature>
<feature type="transmembrane region" description="Helical" evidence="9">
    <location>
        <begin position="69"/>
        <end position="94"/>
    </location>
</feature>
<reference evidence="12" key="1">
    <citation type="submission" date="2017-02" db="EMBL/GenBank/DDBJ databases">
        <authorList>
            <person name="Varghese N."/>
            <person name="Submissions S."/>
        </authorList>
    </citation>
    <scope>NUCLEOTIDE SEQUENCE [LARGE SCALE GENOMIC DNA]</scope>
    <source>
        <strain evidence="12">USBA 833</strain>
    </source>
</reference>
<dbReference type="InterPro" id="IPR052180">
    <property type="entry name" value="NhaC_Na-H+_Antiporter"/>
</dbReference>
<feature type="transmembrane region" description="Helical" evidence="9">
    <location>
        <begin position="257"/>
        <end position="284"/>
    </location>
</feature>
<gene>
    <name evidence="11" type="ORF">SAMN05443428_1432</name>
</gene>
<dbReference type="STRING" id="1147123.SAMN05443428_1432"/>